<feature type="transmembrane region" description="Helical" evidence="1">
    <location>
        <begin position="37"/>
        <end position="58"/>
    </location>
</feature>
<keyword evidence="1" id="KW-0812">Transmembrane</keyword>
<evidence type="ECO:0000313" key="3">
    <source>
        <dbReference type="Proteomes" id="UP000235828"/>
    </source>
</evidence>
<accession>A0A2N8ZJX8</accession>
<reference evidence="2 3" key="1">
    <citation type="submission" date="2017-10" db="EMBL/GenBank/DDBJ databases">
        <authorList>
            <person name="Banno H."/>
            <person name="Chua N.-H."/>
        </authorList>
    </citation>
    <scope>NUCLEOTIDE SEQUENCE [LARGE SCALE GENOMIC DNA]</scope>
    <source>
        <strain evidence="2">Vibrio tapetis CECT4600</strain>
    </source>
</reference>
<dbReference type="OrthoDB" id="8481133at2"/>
<evidence type="ECO:0008006" key="4">
    <source>
        <dbReference type="Google" id="ProtNLM"/>
    </source>
</evidence>
<organism evidence="2 3">
    <name type="scientific">Vibrio tapetis subsp. tapetis</name>
    <dbReference type="NCBI Taxonomy" id="1671868"/>
    <lineage>
        <taxon>Bacteria</taxon>
        <taxon>Pseudomonadati</taxon>
        <taxon>Pseudomonadota</taxon>
        <taxon>Gammaproteobacteria</taxon>
        <taxon>Vibrionales</taxon>
        <taxon>Vibrionaceae</taxon>
        <taxon>Vibrio</taxon>
    </lineage>
</organism>
<evidence type="ECO:0000313" key="2">
    <source>
        <dbReference type="EMBL" id="SON52205.1"/>
    </source>
</evidence>
<dbReference type="Proteomes" id="UP000235828">
    <property type="component" value="Chromosome B"/>
</dbReference>
<keyword evidence="3" id="KW-1185">Reference proteome</keyword>
<dbReference type="AlphaFoldDB" id="A0A2N8ZJX8"/>
<protein>
    <recommendedName>
        <fullName evidence="4">DUF2798 domain-containing protein</fullName>
    </recommendedName>
</protein>
<evidence type="ECO:0000256" key="1">
    <source>
        <dbReference type="SAM" id="Phobius"/>
    </source>
</evidence>
<dbReference type="EMBL" id="LT960612">
    <property type="protein sequence ID" value="SON52205.1"/>
    <property type="molecule type" value="Genomic_DNA"/>
</dbReference>
<gene>
    <name evidence="2" type="ORF">VTAP4600_B0594</name>
</gene>
<keyword evidence="1" id="KW-0472">Membrane</keyword>
<dbReference type="Pfam" id="PF11391">
    <property type="entry name" value="DUF2798"/>
    <property type="match status" value="1"/>
</dbReference>
<proteinExistence type="predicted"/>
<dbReference type="InterPro" id="IPR021529">
    <property type="entry name" value="DUF2798"/>
</dbReference>
<dbReference type="KEGG" id="vta:B0594"/>
<name>A0A2N8ZJX8_9VIBR</name>
<sequence>MNRKQFWLTSLLSSVTMALMMSGIISGSKMGFSAEWPAIWFQSFCVAWPCAWGLNLTVLPQIRKFVAWVCAPKMDDENRKDDQGDLKVNAN</sequence>
<keyword evidence="1" id="KW-1133">Transmembrane helix</keyword>
<dbReference type="RefSeq" id="WP_102524517.1">
    <property type="nucleotide sequence ID" value="NZ_LT960612.1"/>
</dbReference>